<evidence type="ECO:0000256" key="1">
    <source>
        <dbReference type="SAM" id="SignalP"/>
    </source>
</evidence>
<evidence type="ECO:0000313" key="2">
    <source>
        <dbReference type="EMBL" id="KAF2070241.1"/>
    </source>
</evidence>
<comment type="caution">
    <text evidence="2">The sequence shown here is derived from an EMBL/GenBank/DDBJ whole genome shotgun (WGS) entry which is preliminary data.</text>
</comment>
<proteinExistence type="predicted"/>
<sequence>MSIKYLLVLVLVLTTLLAVANSIDTPVEAEVTVTDSGEAQGNVGLKSFCYEIGHVACLLHELTDKQCVWYGNKCRPY</sequence>
<dbReference type="EMBL" id="AJWJ01000520">
    <property type="protein sequence ID" value="KAF2070241.1"/>
    <property type="molecule type" value="Genomic_DNA"/>
</dbReference>
<protein>
    <submittedName>
        <fullName evidence="2">Uncharacterized protein</fullName>
    </submittedName>
</protein>
<evidence type="ECO:0000313" key="3">
    <source>
        <dbReference type="Proteomes" id="UP000695562"/>
    </source>
</evidence>
<reference evidence="2" key="1">
    <citation type="submission" date="2020-01" db="EMBL/GenBank/DDBJ databases">
        <title>Development of genomics and gene disruption for Polysphondylium violaceum indicates a role for the polyketide synthase stlB in stalk morphogenesis.</title>
        <authorList>
            <person name="Narita B."/>
            <person name="Kawabe Y."/>
            <person name="Kin K."/>
            <person name="Saito T."/>
            <person name="Gibbs R."/>
            <person name="Kuspa A."/>
            <person name="Muzny D."/>
            <person name="Queller D."/>
            <person name="Richards S."/>
            <person name="Strassman J."/>
            <person name="Sucgang R."/>
            <person name="Worley K."/>
            <person name="Schaap P."/>
        </authorList>
    </citation>
    <scope>NUCLEOTIDE SEQUENCE</scope>
    <source>
        <strain evidence="2">QSvi11</strain>
    </source>
</reference>
<keyword evidence="3" id="KW-1185">Reference proteome</keyword>
<organism evidence="2 3">
    <name type="scientific">Polysphondylium violaceum</name>
    <dbReference type="NCBI Taxonomy" id="133409"/>
    <lineage>
        <taxon>Eukaryota</taxon>
        <taxon>Amoebozoa</taxon>
        <taxon>Evosea</taxon>
        <taxon>Eumycetozoa</taxon>
        <taxon>Dictyostelia</taxon>
        <taxon>Dictyosteliales</taxon>
        <taxon>Dictyosteliaceae</taxon>
        <taxon>Polysphondylium</taxon>
    </lineage>
</organism>
<gene>
    <name evidence="2" type="ORF">CYY_008437</name>
</gene>
<feature type="chain" id="PRO_5035190208" evidence="1">
    <location>
        <begin position="23"/>
        <end position="77"/>
    </location>
</feature>
<feature type="signal peptide" evidence="1">
    <location>
        <begin position="1"/>
        <end position="22"/>
    </location>
</feature>
<keyword evidence="1" id="KW-0732">Signal</keyword>
<name>A0A8J4PV79_9MYCE</name>
<dbReference type="Proteomes" id="UP000695562">
    <property type="component" value="Unassembled WGS sequence"/>
</dbReference>
<accession>A0A8J4PV79</accession>
<dbReference type="AlphaFoldDB" id="A0A8J4PV79"/>